<dbReference type="AlphaFoldDB" id="A0A9Q0GW49"/>
<accession>A0A9Q0GW49</accession>
<gene>
    <name evidence="1" type="ORF">NE237_012035</name>
</gene>
<organism evidence="1 2">
    <name type="scientific">Protea cynaroides</name>
    <dbReference type="NCBI Taxonomy" id="273540"/>
    <lineage>
        <taxon>Eukaryota</taxon>
        <taxon>Viridiplantae</taxon>
        <taxon>Streptophyta</taxon>
        <taxon>Embryophyta</taxon>
        <taxon>Tracheophyta</taxon>
        <taxon>Spermatophyta</taxon>
        <taxon>Magnoliopsida</taxon>
        <taxon>Proteales</taxon>
        <taxon>Proteaceae</taxon>
        <taxon>Protea</taxon>
    </lineage>
</organism>
<proteinExistence type="predicted"/>
<keyword evidence="2" id="KW-1185">Reference proteome</keyword>
<protein>
    <submittedName>
        <fullName evidence="1">Uncharacterized protein</fullName>
    </submittedName>
</protein>
<dbReference type="Proteomes" id="UP001141806">
    <property type="component" value="Unassembled WGS sequence"/>
</dbReference>
<dbReference type="EMBL" id="JAMYWD010000011">
    <property type="protein sequence ID" value="KAJ4955252.1"/>
    <property type="molecule type" value="Genomic_DNA"/>
</dbReference>
<name>A0A9Q0GW49_9MAGN</name>
<reference evidence="1" key="1">
    <citation type="journal article" date="2023" name="Plant J.">
        <title>The genome of the king protea, Protea cynaroides.</title>
        <authorList>
            <person name="Chang J."/>
            <person name="Duong T.A."/>
            <person name="Schoeman C."/>
            <person name="Ma X."/>
            <person name="Roodt D."/>
            <person name="Barker N."/>
            <person name="Li Z."/>
            <person name="Van de Peer Y."/>
            <person name="Mizrachi E."/>
        </authorList>
    </citation>
    <scope>NUCLEOTIDE SEQUENCE</scope>
    <source>
        <tissue evidence="1">Young leaves</tissue>
    </source>
</reference>
<evidence type="ECO:0000313" key="1">
    <source>
        <dbReference type="EMBL" id="KAJ4955252.1"/>
    </source>
</evidence>
<evidence type="ECO:0000313" key="2">
    <source>
        <dbReference type="Proteomes" id="UP001141806"/>
    </source>
</evidence>
<sequence length="114" mass="12929">MNFYASHSTTVYENQEVEGNLTLILANKKRSSSLKEVDHADEYELCLATDNFNSNQELGDGGLNIVYERVIWTQINCNSIIQPLNQRINQRRTIVIGVIDGGHEDVFDVMSLCH</sequence>
<comment type="caution">
    <text evidence="1">The sequence shown here is derived from an EMBL/GenBank/DDBJ whole genome shotgun (WGS) entry which is preliminary data.</text>
</comment>